<evidence type="ECO:0000256" key="7">
    <source>
        <dbReference type="ARBA" id="ARBA00023128"/>
    </source>
</evidence>
<proteinExistence type="inferred from homology"/>
<reference evidence="12" key="1">
    <citation type="submission" date="2017-11" db="EMBL/GenBank/DDBJ databases">
        <authorList>
            <person name="Lima N.C."/>
            <person name="Parody-Merino A.M."/>
            <person name="Battley P.F."/>
            <person name="Fidler A.E."/>
            <person name="Prosdocimi F."/>
        </authorList>
    </citation>
    <scope>NUCLEOTIDE SEQUENCE [LARGE SCALE GENOMIC DNA]</scope>
</reference>
<evidence type="ECO:0008006" key="13">
    <source>
        <dbReference type="Google" id="ProtNLM"/>
    </source>
</evidence>
<evidence type="ECO:0000256" key="8">
    <source>
        <dbReference type="ARBA" id="ARBA00023136"/>
    </source>
</evidence>
<protein>
    <recommendedName>
        <fullName evidence="13">BCL2 interacting protein 3</fullName>
    </recommendedName>
</protein>
<keyword evidence="5" id="KW-0053">Apoptosis</keyword>
<evidence type="ECO:0000256" key="4">
    <source>
        <dbReference type="ARBA" id="ARBA00022692"/>
    </source>
</evidence>
<dbReference type="GO" id="GO:0005741">
    <property type="term" value="C:mitochondrial outer membrane"/>
    <property type="evidence" value="ECO:0007669"/>
    <property type="project" value="TreeGrafter"/>
</dbReference>
<reference evidence="12" key="2">
    <citation type="submission" date="2017-12" db="EMBL/GenBank/DDBJ databases">
        <title>Genome sequence of the Bar-tailed Godwit (Limosa lapponica baueri).</title>
        <authorList>
            <person name="Lima N.C.B."/>
            <person name="Parody-Merino A.M."/>
            <person name="Battley P.F."/>
            <person name="Fidler A.E."/>
            <person name="Prosdocimi F."/>
        </authorList>
    </citation>
    <scope>NUCLEOTIDE SEQUENCE [LARGE SCALE GENOMIC DNA]</scope>
</reference>
<dbReference type="GO" id="GO:0005635">
    <property type="term" value="C:nuclear envelope"/>
    <property type="evidence" value="ECO:0007669"/>
    <property type="project" value="TreeGrafter"/>
</dbReference>
<keyword evidence="6 10" id="KW-1133">Transmembrane helix</keyword>
<dbReference type="EMBL" id="KZ507783">
    <property type="protein sequence ID" value="PKU36233.1"/>
    <property type="molecule type" value="Genomic_DNA"/>
</dbReference>
<feature type="compositionally biased region" description="Basic and acidic residues" evidence="9">
    <location>
        <begin position="112"/>
        <end position="125"/>
    </location>
</feature>
<evidence type="ECO:0000256" key="6">
    <source>
        <dbReference type="ARBA" id="ARBA00022989"/>
    </source>
</evidence>
<comment type="similarity">
    <text evidence="3">Belongs to the NIP3 family.</text>
</comment>
<keyword evidence="7" id="KW-0496">Mitochondrion</keyword>
<organism evidence="11 12">
    <name type="scientific">Limosa lapponica baueri</name>
    <dbReference type="NCBI Taxonomy" id="1758121"/>
    <lineage>
        <taxon>Eukaryota</taxon>
        <taxon>Metazoa</taxon>
        <taxon>Chordata</taxon>
        <taxon>Craniata</taxon>
        <taxon>Vertebrata</taxon>
        <taxon>Euteleostomi</taxon>
        <taxon>Archelosauria</taxon>
        <taxon>Archosauria</taxon>
        <taxon>Dinosauria</taxon>
        <taxon>Saurischia</taxon>
        <taxon>Theropoda</taxon>
        <taxon>Coelurosauria</taxon>
        <taxon>Aves</taxon>
        <taxon>Neognathae</taxon>
        <taxon>Neoaves</taxon>
        <taxon>Charadriiformes</taxon>
        <taxon>Scolopacidae</taxon>
        <taxon>Limosa</taxon>
    </lineage>
</organism>
<evidence type="ECO:0000256" key="1">
    <source>
        <dbReference type="ARBA" id="ARBA00004167"/>
    </source>
</evidence>
<dbReference type="GO" id="GO:0042802">
    <property type="term" value="F:identical protein binding"/>
    <property type="evidence" value="ECO:0007669"/>
    <property type="project" value="UniProtKB-ARBA"/>
</dbReference>
<evidence type="ECO:0000313" key="11">
    <source>
        <dbReference type="EMBL" id="PKU36233.1"/>
    </source>
</evidence>
<gene>
    <name evidence="11" type="ORF">llap_13464</name>
</gene>
<feature type="compositionally biased region" description="Basic and acidic residues" evidence="9">
    <location>
        <begin position="137"/>
        <end position="150"/>
    </location>
</feature>
<dbReference type="PANTHER" id="PTHR15186:SF4">
    <property type="entry name" value="BCL2_ADENOVIRUS E1B 19 KDA PROTEIN-INTERACTING PROTEIN 3"/>
    <property type="match status" value="1"/>
</dbReference>
<keyword evidence="4 10" id="KW-0812">Transmembrane</keyword>
<keyword evidence="12" id="KW-1185">Reference proteome</keyword>
<dbReference type="PANTHER" id="PTHR15186">
    <property type="entry name" value="RE48077P"/>
    <property type="match status" value="1"/>
</dbReference>
<accession>A0A2I0TR66</accession>
<feature type="transmembrane region" description="Helical" evidence="10">
    <location>
        <begin position="245"/>
        <end position="267"/>
    </location>
</feature>
<evidence type="ECO:0000256" key="5">
    <source>
        <dbReference type="ARBA" id="ARBA00022703"/>
    </source>
</evidence>
<dbReference type="Gene3D" id="6.10.250.1020">
    <property type="match status" value="1"/>
</dbReference>
<dbReference type="AlphaFoldDB" id="A0A2I0TR66"/>
<dbReference type="Proteomes" id="UP000233556">
    <property type="component" value="Unassembled WGS sequence"/>
</dbReference>
<evidence type="ECO:0000256" key="2">
    <source>
        <dbReference type="ARBA" id="ARBA00004325"/>
    </source>
</evidence>
<keyword evidence="8 10" id="KW-0472">Membrane</keyword>
<sequence>MYSAQWVPSEKMRKSLRKLPILQLGLSRLRSEATTGRLPLLLEAWGMPDRQLTFPNGSRRHGGVRDGSWVELHFSSNGNGSGSAATPTGQEQVPASISIHNGDMEKILLDAQHESGRSSSRESSHCDSPPRSQTPQDSHRALEIESHSSGEKNSFQELCSDSCLSQSPVLSDRGSVFQSEEDFLERRREVERLLRKNADWIWDWSSRPENIPPKEFLFKHPRRTATLSMRNTSVMKKGGIFSAEFLKVFLPSLLLSHLLAIGLGVYIGRRLTTTASSSSF</sequence>
<evidence type="ECO:0000256" key="9">
    <source>
        <dbReference type="SAM" id="MobiDB-lite"/>
    </source>
</evidence>
<evidence type="ECO:0000313" key="12">
    <source>
        <dbReference type="Proteomes" id="UP000233556"/>
    </source>
</evidence>
<evidence type="ECO:0000256" key="10">
    <source>
        <dbReference type="SAM" id="Phobius"/>
    </source>
</evidence>
<feature type="region of interest" description="Disordered" evidence="9">
    <location>
        <begin position="112"/>
        <end position="151"/>
    </location>
</feature>
<dbReference type="Pfam" id="PF06553">
    <property type="entry name" value="BNIP3"/>
    <property type="match status" value="1"/>
</dbReference>
<dbReference type="InterPro" id="IPR010548">
    <property type="entry name" value="BNIP3"/>
</dbReference>
<name>A0A2I0TR66_LIMLA</name>
<dbReference type="GO" id="GO:0043065">
    <property type="term" value="P:positive regulation of apoptotic process"/>
    <property type="evidence" value="ECO:0007669"/>
    <property type="project" value="InterPro"/>
</dbReference>
<dbReference type="GO" id="GO:0005783">
    <property type="term" value="C:endoplasmic reticulum"/>
    <property type="evidence" value="ECO:0007669"/>
    <property type="project" value="TreeGrafter"/>
</dbReference>
<comment type="subcellular location">
    <subcellularLocation>
        <location evidence="1">Membrane</location>
        <topology evidence="1">Single-pass membrane protein</topology>
    </subcellularLocation>
    <subcellularLocation>
        <location evidence="2">Mitochondrion membrane</location>
    </subcellularLocation>
</comment>
<dbReference type="GO" id="GO:0097345">
    <property type="term" value="P:mitochondrial outer membrane permeabilization"/>
    <property type="evidence" value="ECO:0007669"/>
    <property type="project" value="TreeGrafter"/>
</dbReference>
<dbReference type="OrthoDB" id="5857140at2759"/>
<evidence type="ECO:0000256" key="3">
    <source>
        <dbReference type="ARBA" id="ARBA00007710"/>
    </source>
</evidence>